<dbReference type="InterPro" id="IPR029044">
    <property type="entry name" value="Nucleotide-diphossugar_trans"/>
</dbReference>
<evidence type="ECO:0000256" key="5">
    <source>
        <dbReference type="ARBA" id="ARBA00022842"/>
    </source>
</evidence>
<dbReference type="EMBL" id="FCOK02000033">
    <property type="protein sequence ID" value="SAL46526.1"/>
    <property type="molecule type" value="Genomic_DNA"/>
</dbReference>
<dbReference type="Gene3D" id="3.90.550.10">
    <property type="entry name" value="Spore Coat Polysaccharide Biosynthesis Protein SpsA, Chain A"/>
    <property type="match status" value="1"/>
</dbReference>
<evidence type="ECO:0000259" key="6">
    <source>
        <dbReference type="Pfam" id="PF00535"/>
    </source>
</evidence>
<dbReference type="RefSeq" id="WP_063977879.1">
    <property type="nucleotide sequence ID" value="NZ_FCOK02000033.1"/>
</dbReference>
<comment type="cofactor">
    <cofactor evidence="1">
        <name>Mg(2+)</name>
        <dbReference type="ChEBI" id="CHEBI:18420"/>
    </cofactor>
</comment>
<accession>A0A158HQD6</accession>
<evidence type="ECO:0000256" key="3">
    <source>
        <dbReference type="ARBA" id="ARBA00022676"/>
    </source>
</evidence>
<sequence>MTALSISSNRHRVSCIICAFNEAPRIGAVLAVATAHPLLAEVVVVDDGSTDGTADIVRRFPSVRLITCPVNRGKSAAMAVGIAAAQNELLMLLDADLKGLASEHIAALAAPVLSGAADVSLSLRQNSLLLFRAIGLDFVSGERVVRKELLSEALKEIHRLPRFGIEVFMNRLIIERRLSIAVTHWPKVTQARKTEKLGYWAGIRAEWRMIADLLKVSYPLALLSQTCHLFSLRVDHAGHAPFFVRIRSPRDNAV</sequence>
<dbReference type="InterPro" id="IPR050256">
    <property type="entry name" value="Glycosyltransferase_2"/>
</dbReference>
<dbReference type="PANTHER" id="PTHR48090:SF10">
    <property type="entry name" value="GLUCOSYL-3-PHOSPHOGLYCERATE SYNTHASE"/>
    <property type="match status" value="1"/>
</dbReference>
<dbReference type="InterPro" id="IPR001173">
    <property type="entry name" value="Glyco_trans_2-like"/>
</dbReference>
<evidence type="ECO:0000256" key="2">
    <source>
        <dbReference type="ARBA" id="ARBA00006739"/>
    </source>
</evidence>
<organism evidence="7 8">
    <name type="scientific">Caballeronia udeis</name>
    <dbReference type="NCBI Taxonomy" id="1232866"/>
    <lineage>
        <taxon>Bacteria</taxon>
        <taxon>Pseudomonadati</taxon>
        <taxon>Pseudomonadota</taxon>
        <taxon>Betaproteobacteria</taxon>
        <taxon>Burkholderiales</taxon>
        <taxon>Burkholderiaceae</taxon>
        <taxon>Caballeronia</taxon>
    </lineage>
</organism>
<comment type="similarity">
    <text evidence="2">Belongs to the glycosyltransferase 2 family.</text>
</comment>
<protein>
    <submittedName>
        <fullName evidence="7">Polysaccharide pyruvyl transferase</fullName>
    </submittedName>
</protein>
<evidence type="ECO:0000313" key="7">
    <source>
        <dbReference type="EMBL" id="SAL46526.1"/>
    </source>
</evidence>
<evidence type="ECO:0000313" key="8">
    <source>
        <dbReference type="Proteomes" id="UP000054683"/>
    </source>
</evidence>
<dbReference type="Pfam" id="PF00535">
    <property type="entry name" value="Glycos_transf_2"/>
    <property type="match status" value="1"/>
</dbReference>
<proteinExistence type="inferred from homology"/>
<dbReference type="SUPFAM" id="SSF53448">
    <property type="entry name" value="Nucleotide-diphospho-sugar transferases"/>
    <property type="match status" value="1"/>
</dbReference>
<keyword evidence="3" id="KW-0328">Glycosyltransferase</keyword>
<feature type="domain" description="Glycosyltransferase 2-like" evidence="6">
    <location>
        <begin position="14"/>
        <end position="98"/>
    </location>
</feature>
<gene>
    <name evidence="7" type="ORF">AWB69_04683</name>
</gene>
<evidence type="ECO:0000256" key="4">
    <source>
        <dbReference type="ARBA" id="ARBA00022679"/>
    </source>
</evidence>
<reference evidence="7 8" key="1">
    <citation type="submission" date="2016-01" db="EMBL/GenBank/DDBJ databases">
        <authorList>
            <person name="Oliw E.H."/>
        </authorList>
    </citation>
    <scope>NUCLEOTIDE SEQUENCE [LARGE SCALE GENOMIC DNA]</scope>
    <source>
        <strain evidence="7">LMG 27134</strain>
    </source>
</reference>
<dbReference type="GO" id="GO:0016757">
    <property type="term" value="F:glycosyltransferase activity"/>
    <property type="evidence" value="ECO:0007669"/>
    <property type="project" value="UniProtKB-KW"/>
</dbReference>
<name>A0A158HQD6_9BURK</name>
<dbReference type="AlphaFoldDB" id="A0A158HQD6"/>
<evidence type="ECO:0000256" key="1">
    <source>
        <dbReference type="ARBA" id="ARBA00001946"/>
    </source>
</evidence>
<keyword evidence="4 7" id="KW-0808">Transferase</keyword>
<dbReference type="Proteomes" id="UP000054683">
    <property type="component" value="Unassembled WGS sequence"/>
</dbReference>
<keyword evidence="5" id="KW-0460">Magnesium</keyword>
<dbReference type="PANTHER" id="PTHR48090">
    <property type="entry name" value="UNDECAPRENYL-PHOSPHATE 4-DEOXY-4-FORMAMIDO-L-ARABINOSE TRANSFERASE-RELATED"/>
    <property type="match status" value="1"/>
</dbReference>
<dbReference type="OrthoDB" id="9766299at2"/>